<dbReference type="Pfam" id="PF12796">
    <property type="entry name" value="Ank_2"/>
    <property type="match status" value="3"/>
</dbReference>
<evidence type="ECO:0000313" key="5">
    <source>
        <dbReference type="Proteomes" id="UP000800093"/>
    </source>
</evidence>
<keyword evidence="2 3" id="KW-0040">ANK repeat</keyword>
<proteinExistence type="predicted"/>
<feature type="repeat" description="ANK" evidence="3">
    <location>
        <begin position="163"/>
        <end position="195"/>
    </location>
</feature>
<dbReference type="Proteomes" id="UP000800093">
    <property type="component" value="Unassembled WGS sequence"/>
</dbReference>
<reference evidence="5" key="1">
    <citation type="journal article" date="2020" name="Stud. Mycol.">
        <title>101 Dothideomycetes genomes: A test case for predicting lifestyles and emergence of pathogens.</title>
        <authorList>
            <person name="Haridas S."/>
            <person name="Albert R."/>
            <person name="Binder M."/>
            <person name="Bloem J."/>
            <person name="LaButti K."/>
            <person name="Salamov A."/>
            <person name="Andreopoulos B."/>
            <person name="Baker S."/>
            <person name="Barry K."/>
            <person name="Bills G."/>
            <person name="Bluhm B."/>
            <person name="Cannon C."/>
            <person name="Castanera R."/>
            <person name="Culley D."/>
            <person name="Daum C."/>
            <person name="Ezra D."/>
            <person name="Gonzalez J."/>
            <person name="Henrissat B."/>
            <person name="Kuo A."/>
            <person name="Liang C."/>
            <person name="Lipzen A."/>
            <person name="Lutzoni F."/>
            <person name="Magnuson J."/>
            <person name="Mondo S."/>
            <person name="Nolan M."/>
            <person name="Ohm R."/>
            <person name="Pangilinan J."/>
            <person name="Park H.-J."/>
            <person name="Ramirez L."/>
            <person name="Alfaro M."/>
            <person name="Sun H."/>
            <person name="Tritt A."/>
            <person name="Yoshinaga Y."/>
            <person name="Zwiers L.-H."/>
            <person name="Turgeon B."/>
            <person name="Goodwin S."/>
            <person name="Spatafora J."/>
            <person name="Crous P."/>
            <person name="Grigoriev I."/>
        </authorList>
    </citation>
    <scope>NUCLEOTIDE SEQUENCE [LARGE SCALE GENOMIC DNA]</scope>
    <source>
        <strain evidence="5">CBS 304.66</strain>
    </source>
</reference>
<keyword evidence="1" id="KW-0677">Repeat</keyword>
<dbReference type="OrthoDB" id="4772757at2759"/>
<dbReference type="Gene3D" id="1.25.40.20">
    <property type="entry name" value="Ankyrin repeat-containing domain"/>
    <property type="match status" value="1"/>
</dbReference>
<dbReference type="PANTHER" id="PTHR24198">
    <property type="entry name" value="ANKYRIN REPEAT AND PROTEIN KINASE DOMAIN-CONTAINING PROTEIN"/>
    <property type="match status" value="1"/>
</dbReference>
<evidence type="ECO:0000313" key="4">
    <source>
        <dbReference type="EMBL" id="KAF2259871.1"/>
    </source>
</evidence>
<dbReference type="EMBL" id="ML986696">
    <property type="protein sequence ID" value="KAF2259871.1"/>
    <property type="molecule type" value="Genomic_DNA"/>
</dbReference>
<dbReference type="Pfam" id="PF13637">
    <property type="entry name" value="Ank_4"/>
    <property type="match status" value="1"/>
</dbReference>
<evidence type="ECO:0000256" key="2">
    <source>
        <dbReference type="ARBA" id="ARBA00023043"/>
    </source>
</evidence>
<organism evidence="4 5">
    <name type="scientific">Lojkania enalia</name>
    <dbReference type="NCBI Taxonomy" id="147567"/>
    <lineage>
        <taxon>Eukaryota</taxon>
        <taxon>Fungi</taxon>
        <taxon>Dikarya</taxon>
        <taxon>Ascomycota</taxon>
        <taxon>Pezizomycotina</taxon>
        <taxon>Dothideomycetes</taxon>
        <taxon>Pleosporomycetidae</taxon>
        <taxon>Pleosporales</taxon>
        <taxon>Pleosporales incertae sedis</taxon>
        <taxon>Lojkania</taxon>
    </lineage>
</organism>
<dbReference type="SMART" id="SM00248">
    <property type="entry name" value="ANK"/>
    <property type="match status" value="9"/>
</dbReference>
<comment type="caution">
    <text evidence="4">The sequence shown here is derived from an EMBL/GenBank/DDBJ whole genome shotgun (WGS) entry which is preliminary data.</text>
</comment>
<sequence>MSIYLASAKGHREIVQCLLNLGSDLNIQGGLFDYPLNVTCIFGYSHIAQLLLDHGCGADTKSTKIGNPLEAAVMRGHLAAANLAVQHGTNVNTEGGVYGNALQAAAYRGLSEVFELLLQRSVDLDATGYCQGSPLQTGARFGHFKIAKKLIDVGAKVDLVGGRYQTAVRAAVTGEHIQMLELLVKDGANVNLKRKKSSLRTLQLAIQRRNLEIVQCRLQNGADVNDSTEKENPYFVSACAMEELAIAELLIASGADVNAPGRPTMTKSIFEVAVTPLHITCHNGSTELVKLLVSHGANVNTQIETQGTPLQAAATHGKTLLVDLPLELG</sequence>
<gene>
    <name evidence="4" type="ORF">CC78DRAFT_474362</name>
</gene>
<accession>A0A9P4N5U8</accession>
<dbReference type="InterPro" id="IPR036770">
    <property type="entry name" value="Ankyrin_rpt-contain_sf"/>
</dbReference>
<keyword evidence="5" id="KW-1185">Reference proteome</keyword>
<name>A0A9P4N5U8_9PLEO</name>
<protein>
    <submittedName>
        <fullName evidence="4">Ankyrin</fullName>
    </submittedName>
</protein>
<evidence type="ECO:0000256" key="1">
    <source>
        <dbReference type="ARBA" id="ARBA00022737"/>
    </source>
</evidence>
<dbReference type="PROSITE" id="PS50088">
    <property type="entry name" value="ANK_REPEAT"/>
    <property type="match status" value="3"/>
</dbReference>
<feature type="non-terminal residue" evidence="4">
    <location>
        <position position="329"/>
    </location>
</feature>
<feature type="repeat" description="ANK" evidence="3">
    <location>
        <begin position="272"/>
        <end position="304"/>
    </location>
</feature>
<feature type="repeat" description="ANK" evidence="3">
    <location>
        <begin position="1"/>
        <end position="30"/>
    </location>
</feature>
<dbReference type="PROSITE" id="PS50297">
    <property type="entry name" value="ANK_REP_REGION"/>
    <property type="match status" value="2"/>
</dbReference>
<evidence type="ECO:0000256" key="3">
    <source>
        <dbReference type="PROSITE-ProRule" id="PRU00023"/>
    </source>
</evidence>
<dbReference type="InterPro" id="IPR002110">
    <property type="entry name" value="Ankyrin_rpt"/>
</dbReference>
<dbReference type="SUPFAM" id="SSF48403">
    <property type="entry name" value="Ankyrin repeat"/>
    <property type="match status" value="1"/>
</dbReference>
<dbReference type="PANTHER" id="PTHR24198:SF165">
    <property type="entry name" value="ANKYRIN REPEAT-CONTAINING PROTEIN-RELATED"/>
    <property type="match status" value="1"/>
</dbReference>
<dbReference type="AlphaFoldDB" id="A0A9P4N5U8"/>